<evidence type="ECO:0000313" key="6">
    <source>
        <dbReference type="Proteomes" id="UP000472573"/>
    </source>
</evidence>
<dbReference type="Proteomes" id="UP001194632">
    <property type="component" value="Unassembled WGS sequence"/>
</dbReference>
<dbReference type="Gene3D" id="3.60.15.10">
    <property type="entry name" value="Ribonuclease Z/Hydroxyacylglutathione hydrolase-like"/>
    <property type="match status" value="1"/>
</dbReference>
<reference evidence="3" key="4">
    <citation type="submission" date="2020-11" db="EMBL/GenBank/DDBJ databases">
        <title>Antibiotic susceptibility profiles of Pediococcus pentosaceus from various origins and their implications for the safety assessment of strains with food-technology applications.</title>
        <authorList>
            <person name="Shani N."/>
            <person name="Oberhaensli S."/>
            <person name="Arias E."/>
        </authorList>
    </citation>
    <scope>NUCLEOTIDE SEQUENCE</scope>
    <source>
        <strain evidence="4">FAM 19164</strain>
        <strain evidence="3">FAM 24207</strain>
    </source>
</reference>
<evidence type="ECO:0000313" key="8">
    <source>
        <dbReference type="Proteomes" id="UP001214131"/>
    </source>
</evidence>
<dbReference type="EMBL" id="CP118739">
    <property type="protein sequence ID" value="WEA56533.1"/>
    <property type="molecule type" value="Genomic_DNA"/>
</dbReference>
<dbReference type="PANTHER" id="PTHR47619">
    <property type="entry name" value="METALLO-HYDROLASE YYCJ-RELATED"/>
    <property type="match status" value="1"/>
</dbReference>
<evidence type="ECO:0000313" key="2">
    <source>
        <dbReference type="EMBL" id="KAF0414010.1"/>
    </source>
</evidence>
<dbReference type="InterPro" id="IPR001279">
    <property type="entry name" value="Metallo-B-lactamas"/>
</dbReference>
<dbReference type="SMART" id="SM00849">
    <property type="entry name" value="Lactamase_B"/>
    <property type="match status" value="1"/>
</dbReference>
<evidence type="ECO:0000313" key="3">
    <source>
        <dbReference type="EMBL" id="MBF7114164.1"/>
    </source>
</evidence>
<reference evidence="5 8" key="5">
    <citation type="submission" date="2023-02" db="EMBL/GenBank/DDBJ databases">
        <title>Comparative genomics and fermentation flavor characterization of five lactic acid bacteria reveal flavor biosynthesis metabolic pathways in fermented muskmelon puree.</title>
        <authorList>
            <person name="Yuan L."/>
            <person name="Li M."/>
            <person name="Xu X."/>
            <person name="Lao F."/>
            <person name="Wu J."/>
        </authorList>
    </citation>
    <scope>NUCLEOTIDE SEQUENCE [LARGE SCALE GENOMIC DNA]</scope>
    <source>
        <strain evidence="5 8">Ca-4</strain>
    </source>
</reference>
<dbReference type="CDD" id="cd07733">
    <property type="entry name" value="YycJ-like_MBL-fold"/>
    <property type="match status" value="1"/>
</dbReference>
<dbReference type="Pfam" id="PF12706">
    <property type="entry name" value="Lactamase_B_2"/>
    <property type="match status" value="1"/>
</dbReference>
<keyword evidence="6" id="KW-1185">Reference proteome</keyword>
<dbReference type="EMBL" id="JADOFV010000002">
    <property type="protein sequence ID" value="MBF7127025.1"/>
    <property type="molecule type" value="Genomic_DNA"/>
</dbReference>
<gene>
    <name evidence="2" type="ORF">GBO79_03825</name>
    <name evidence="3" type="ORF">ITQ90_01230</name>
    <name evidence="4" type="ORF">ITQ97_04250</name>
    <name evidence="5" type="ORF">PWB86_04855</name>
</gene>
<reference evidence="2" key="2">
    <citation type="submission" date="2019-12" db="EMBL/GenBank/DDBJ databases">
        <title>SpeciesPrimer: A bioinformatics pipeline dedicated to the design of qPCR primers for the quantification of bacterial species.</title>
        <authorList>
            <person name="Dreier M."/>
            <person name="Berthoud H."/>
            <person name="Shani N."/>
            <person name="Wechsler D."/>
            <person name="Junier P."/>
        </authorList>
    </citation>
    <scope>NUCLEOTIDE SEQUENCE</scope>
    <source>
        <strain evidence="2">FAM13073</strain>
    </source>
</reference>
<accession>A0A8G0ZKS4</accession>
<sequence>MSEDGLKVSVLASGSTGNVTYIETPERKVLVDAGLSGKKIAGLMDSVGRDISEVDSLFVTHEHSDHIQSVGVLARKYGIDIYANQGTWDAIGGKIGKVPTEQKFIFDPNTTKSLDDLDIESFSVSHDAAEPQFYEFHHAGKSFVILTDTGYVSDRIAGTIRNADGYLFEVNHDTEMLRMGGYPWPLKQRIMGDHGHLSNEDGANALMDVIGNRTKKIYLGHLSLHNNMKELAHLTVSSMMQNHDLAVGHDFEILDTDHEIADPLTLI</sequence>
<accession>A0A0R2H8Y7</accession>
<evidence type="ECO:0000259" key="1">
    <source>
        <dbReference type="SMART" id="SM00849"/>
    </source>
</evidence>
<dbReference type="EMBL" id="JADOFP010000001">
    <property type="protein sequence ID" value="MBF7114164.1"/>
    <property type="molecule type" value="Genomic_DNA"/>
</dbReference>
<dbReference type="Proteomes" id="UP000472573">
    <property type="component" value="Unassembled WGS sequence"/>
</dbReference>
<dbReference type="RefSeq" id="WP_002834275.1">
    <property type="nucleotide sequence ID" value="NZ_BEWQ01000001.1"/>
</dbReference>
<evidence type="ECO:0000313" key="5">
    <source>
        <dbReference type="EMBL" id="WEA56533.1"/>
    </source>
</evidence>
<proteinExistence type="predicted"/>
<dbReference type="SUPFAM" id="SSF56281">
    <property type="entry name" value="Metallo-hydrolase/oxidoreductase"/>
    <property type="match status" value="1"/>
</dbReference>
<evidence type="ECO:0000313" key="4">
    <source>
        <dbReference type="EMBL" id="MBF7127025.1"/>
    </source>
</evidence>
<organism evidence="3 7">
    <name type="scientific">Pediococcus pentosaceus</name>
    <dbReference type="NCBI Taxonomy" id="1255"/>
    <lineage>
        <taxon>Bacteria</taxon>
        <taxon>Bacillati</taxon>
        <taxon>Bacillota</taxon>
        <taxon>Bacilli</taxon>
        <taxon>Lactobacillales</taxon>
        <taxon>Lactobacillaceae</taxon>
        <taxon>Pediococcus</taxon>
    </lineage>
</organism>
<dbReference type="InterPro" id="IPR036866">
    <property type="entry name" value="RibonucZ/Hydroxyglut_hydro"/>
</dbReference>
<protein>
    <submittedName>
        <fullName evidence="3">MBL fold metallo-hydrolase</fullName>
    </submittedName>
</protein>
<evidence type="ECO:0000313" key="7">
    <source>
        <dbReference type="Proteomes" id="UP001194632"/>
    </source>
</evidence>
<dbReference type="Proteomes" id="UP000743107">
    <property type="component" value="Unassembled WGS sequence"/>
</dbReference>
<dbReference type="PANTHER" id="PTHR47619:SF1">
    <property type="entry name" value="EXODEOXYRIBONUCLEASE WALJ"/>
    <property type="match status" value="1"/>
</dbReference>
<reference evidence="6" key="3">
    <citation type="submission" date="2020-03" db="EMBL/GenBank/DDBJ databases">
        <title>SpeciesPrimer: A bioinformatics pipeline dedicated to the design of qPCR primers for the quantification of bacterial species.</title>
        <authorList>
            <person name="Dreier M."/>
            <person name="Berthoud H."/>
            <person name="Shani N."/>
            <person name="Wechsler D."/>
            <person name="Junier P."/>
        </authorList>
    </citation>
    <scope>NUCLEOTIDE SEQUENCE [LARGE SCALE GENOMIC DNA]</scope>
    <source>
        <strain evidence="6">FAM13073</strain>
    </source>
</reference>
<name>A0A0R2H8Y7_PEDPE</name>
<reference evidence="2" key="1">
    <citation type="submission" date="2019-10" db="EMBL/GenBank/DDBJ databases">
        <authorList>
            <person name="Irmler S."/>
            <person name="Berthoud H."/>
            <person name="Roetschi A."/>
            <person name="Arias E."/>
            <person name="Shani N."/>
            <person name="Wuethrich D."/>
            <person name="Bruggmann R."/>
        </authorList>
    </citation>
    <scope>NUCLEOTIDE SEQUENCE</scope>
    <source>
        <strain evidence="2">FAM13073</strain>
    </source>
</reference>
<feature type="domain" description="Metallo-beta-lactamase" evidence="1">
    <location>
        <begin position="16"/>
        <end position="194"/>
    </location>
</feature>
<dbReference type="AlphaFoldDB" id="A0A0R2H8Y7"/>
<dbReference type="Proteomes" id="UP001214131">
    <property type="component" value="Chromosome"/>
</dbReference>
<dbReference type="InterPro" id="IPR058121">
    <property type="entry name" value="WalJ/YycJ"/>
</dbReference>
<dbReference type="EMBL" id="WENB01000002">
    <property type="protein sequence ID" value="KAF0414010.1"/>
    <property type="molecule type" value="Genomic_DNA"/>
</dbReference>
<dbReference type="InterPro" id="IPR052533">
    <property type="entry name" value="WalJ/YycJ-like"/>
</dbReference>